<dbReference type="InterPro" id="IPR000157">
    <property type="entry name" value="TIR_dom"/>
</dbReference>
<reference evidence="4" key="1">
    <citation type="journal article" date="2019" name="Int. J. Syst. Evol. Microbiol.">
        <title>The Global Catalogue of Microorganisms (GCM) 10K type strain sequencing project: providing services to taxonomists for standard genome sequencing and annotation.</title>
        <authorList>
            <consortium name="The Broad Institute Genomics Platform"/>
            <consortium name="The Broad Institute Genome Sequencing Center for Infectious Disease"/>
            <person name="Wu L."/>
            <person name="Ma J."/>
        </authorList>
    </citation>
    <scope>NUCLEOTIDE SEQUENCE [LARGE SCALE GENOMIC DNA]</scope>
    <source>
        <strain evidence="4">JCM 4594</strain>
    </source>
</reference>
<dbReference type="NCBIfam" id="TIGR04276">
    <property type="entry name" value="FxsC_Cterm"/>
    <property type="match status" value="1"/>
</dbReference>
<dbReference type="Gene3D" id="3.40.50.10140">
    <property type="entry name" value="Toll/interleukin-1 receptor homology (TIR) domain"/>
    <property type="match status" value="1"/>
</dbReference>
<dbReference type="InterPro" id="IPR026367">
    <property type="entry name" value="FxsC_C"/>
</dbReference>
<dbReference type="RefSeq" id="WP_229892871.1">
    <property type="nucleotide sequence ID" value="NZ_BMUU01000008.1"/>
</dbReference>
<accession>A0ABQ3AGU6</accession>
<feature type="region of interest" description="Disordered" evidence="1">
    <location>
        <begin position="383"/>
        <end position="434"/>
    </location>
</feature>
<sequence length="434" mass="47100">MGDGPYFFLSHAPAGLGAGGGDPDLWVGRLFDDLCRGVAELTALPDGTPAGFMDRGPRPGTGWSEELGRSLASCRVFVPLLSPRYFASERCGKQWYAFAQRAIRHRAATDRPADAIVPALWVPVPNRQLPLSAAQLDFDHRGLGERYATDGLYGLIKLRLLADEYQRAVHHLARHIVGAARATRVGPGRPPDARTLPSAFGAAPGPRPLRVTVAAPTLGELPAGRDRAYYGESPLDWNPYHPATRRPLALIAEDIVGSLNYRPTVASFDEEHPADGPQAPARPEILLVDRWALRDERRRARLAALDAADRPWIGVVVPWNRADPQSRAATDELAARTAAALPFRTHHGRAACRTAARGVESLGAFEELLPQVVEAAAQQYLRHAPAHPPEGRARGARPRLTGPMATPEPGRRGTAPYRPLGRAPDVEDTDDNQP</sequence>
<evidence type="ECO:0000259" key="2">
    <source>
        <dbReference type="Pfam" id="PF13676"/>
    </source>
</evidence>
<organism evidence="3 4">
    <name type="scientific">Streptomyces xanthochromogenes</name>
    <dbReference type="NCBI Taxonomy" id="67384"/>
    <lineage>
        <taxon>Bacteria</taxon>
        <taxon>Bacillati</taxon>
        <taxon>Actinomycetota</taxon>
        <taxon>Actinomycetes</taxon>
        <taxon>Kitasatosporales</taxon>
        <taxon>Streptomycetaceae</taxon>
        <taxon>Streptomyces</taxon>
    </lineage>
</organism>
<name>A0ABQ3AGU6_9ACTN</name>
<dbReference type="GeneID" id="96292822"/>
<dbReference type="SUPFAM" id="SSF52200">
    <property type="entry name" value="Toll/Interleukin receptor TIR domain"/>
    <property type="match status" value="1"/>
</dbReference>
<dbReference type="Pfam" id="PF13676">
    <property type="entry name" value="TIR_2"/>
    <property type="match status" value="1"/>
</dbReference>
<dbReference type="InterPro" id="IPR047603">
    <property type="entry name" value="FxsC_N"/>
</dbReference>
<feature type="domain" description="TIR" evidence="2">
    <location>
        <begin position="52"/>
        <end position="102"/>
    </location>
</feature>
<dbReference type="NCBIfam" id="NF040588">
    <property type="entry name" value="FxsC_Nterm"/>
    <property type="match status" value="1"/>
</dbReference>
<evidence type="ECO:0000313" key="3">
    <source>
        <dbReference type="EMBL" id="GGY48876.1"/>
    </source>
</evidence>
<comment type="caution">
    <text evidence="3">The sequence shown here is derived from an EMBL/GenBank/DDBJ whole genome shotgun (WGS) entry which is preliminary data.</text>
</comment>
<dbReference type="EMBL" id="BMUU01000008">
    <property type="protein sequence ID" value="GGY48876.1"/>
    <property type="molecule type" value="Genomic_DNA"/>
</dbReference>
<gene>
    <name evidence="3" type="ORF">GCM10010326_49070</name>
</gene>
<dbReference type="Proteomes" id="UP000600946">
    <property type="component" value="Unassembled WGS sequence"/>
</dbReference>
<protein>
    <recommendedName>
        <fullName evidence="2">TIR domain-containing protein</fullName>
    </recommendedName>
</protein>
<evidence type="ECO:0000256" key="1">
    <source>
        <dbReference type="SAM" id="MobiDB-lite"/>
    </source>
</evidence>
<evidence type="ECO:0000313" key="4">
    <source>
        <dbReference type="Proteomes" id="UP000600946"/>
    </source>
</evidence>
<dbReference type="InterPro" id="IPR035897">
    <property type="entry name" value="Toll_tir_struct_dom_sf"/>
</dbReference>
<keyword evidence="4" id="KW-1185">Reference proteome</keyword>
<proteinExistence type="predicted"/>